<keyword evidence="5" id="KW-1185">Reference proteome</keyword>
<feature type="domain" description="AMIN-like" evidence="3">
    <location>
        <begin position="96"/>
        <end position="224"/>
    </location>
</feature>
<protein>
    <recommendedName>
        <fullName evidence="3">AMIN-like domain-containing protein</fullName>
    </recommendedName>
</protein>
<evidence type="ECO:0000259" key="3">
    <source>
        <dbReference type="Pfam" id="PF24837"/>
    </source>
</evidence>
<gene>
    <name evidence="4" type="ORF">IRY30_09240</name>
</gene>
<accession>A0ABR9ZLC9</accession>
<dbReference type="PROSITE" id="PS51257">
    <property type="entry name" value="PROKAR_LIPOPROTEIN"/>
    <property type="match status" value="1"/>
</dbReference>
<dbReference type="InterPro" id="IPR056303">
    <property type="entry name" value="AMIN-like"/>
</dbReference>
<evidence type="ECO:0000313" key="4">
    <source>
        <dbReference type="EMBL" id="MBF4554251.1"/>
    </source>
</evidence>
<reference evidence="4 5" key="1">
    <citation type="submission" date="2020-10" db="EMBL/GenBank/DDBJ databases">
        <title>Novel species in genus Corynebacterium.</title>
        <authorList>
            <person name="Zhang G."/>
        </authorList>
    </citation>
    <scope>NUCLEOTIDE SEQUENCE [LARGE SCALE GENOMIC DNA]</scope>
    <source>
        <strain evidence="4 5">DSM 45110</strain>
    </source>
</reference>
<evidence type="ECO:0000256" key="2">
    <source>
        <dbReference type="SAM" id="SignalP"/>
    </source>
</evidence>
<organism evidence="4 5">
    <name type="scientific">Corynebacterium suicordis DSM 45110</name>
    <dbReference type="NCBI Taxonomy" id="1121369"/>
    <lineage>
        <taxon>Bacteria</taxon>
        <taxon>Bacillati</taxon>
        <taxon>Actinomycetota</taxon>
        <taxon>Actinomycetes</taxon>
        <taxon>Mycobacteriales</taxon>
        <taxon>Corynebacteriaceae</taxon>
        <taxon>Corynebacterium</taxon>
    </lineage>
</organism>
<feature type="region of interest" description="Disordered" evidence="1">
    <location>
        <begin position="24"/>
        <end position="91"/>
    </location>
</feature>
<dbReference type="RefSeq" id="WP_194557137.1">
    <property type="nucleotide sequence ID" value="NZ_JADKMY010000003.1"/>
</dbReference>
<proteinExistence type="predicted"/>
<dbReference type="Pfam" id="PF24837">
    <property type="entry name" value="AMIN-like"/>
    <property type="match status" value="1"/>
</dbReference>
<evidence type="ECO:0000313" key="5">
    <source>
        <dbReference type="Proteomes" id="UP000635902"/>
    </source>
</evidence>
<keyword evidence="2" id="KW-0732">Signal</keyword>
<evidence type="ECO:0000256" key="1">
    <source>
        <dbReference type="SAM" id="MobiDB-lite"/>
    </source>
</evidence>
<name>A0ABR9ZLC9_9CORY</name>
<feature type="signal peptide" evidence="2">
    <location>
        <begin position="1"/>
        <end position="20"/>
    </location>
</feature>
<feature type="chain" id="PRO_5045796299" description="AMIN-like domain-containing protein" evidence="2">
    <location>
        <begin position="21"/>
        <end position="225"/>
    </location>
</feature>
<comment type="caution">
    <text evidence="4">The sequence shown here is derived from an EMBL/GenBank/DDBJ whole genome shotgun (WGS) entry which is preliminary data.</text>
</comment>
<dbReference type="EMBL" id="JADKMY010000003">
    <property type="protein sequence ID" value="MBF4554251.1"/>
    <property type="molecule type" value="Genomic_DNA"/>
</dbReference>
<dbReference type="Proteomes" id="UP000635902">
    <property type="component" value="Unassembled WGS sequence"/>
</dbReference>
<feature type="compositionally biased region" description="Low complexity" evidence="1">
    <location>
        <begin position="24"/>
        <end position="69"/>
    </location>
</feature>
<sequence length="225" mass="24069">MKTFKWQAVSVIAVSGLLLAGCGSENSEQQSSVASSGSSTPATSTQESTLQETTETSTSATEASPTATSNEQLKPLGTPSLEDQTLYPERGSNLTPKAIRAAHHQGFDRVTIEFSGTGPAGWYSKLLEQPKQQASGHDIAYEGNCALDLGIEMTPYPMDDPAAQQQMLETKQYPGTTEHGGIVTGVNYNSAFEARSQFIIGLTKKAPYSLTYLDGPPRVVIDFQI</sequence>